<accession>A0ABM4DEF8</accession>
<evidence type="ECO:0000256" key="4">
    <source>
        <dbReference type="ARBA" id="ARBA00022692"/>
    </source>
</evidence>
<dbReference type="InterPro" id="IPR026612">
    <property type="entry name" value="STRA6-like"/>
</dbReference>
<sequence>MVMNQKRISSIASTLIKHGCLSKSNEPSQLLNYVNSINSTEVQNIATATGIASKEVFDFFNTTHPCIINRATIFDHTVASNEITEKIFSSCFYIDDEPSFNCNIDGWNSNPITFICSLAYIFVIIMMFFTKRKFLATTLCWGRPGCLVPVNMLDSYENRFGYALSFGLTVSSCYSVIFSEHSDVVGESMARKLSLFPSYLSVFVKMVLSAVISVSGAPFLICQSLDNQLVGGLIGLCMSLVWFVYELSWKIPILSACSLGNLKITGYKALAFFSDLPKHICLLLLIIKFTWTVIIKIKFRLKQNKNGQGFVWMQTDKTKSDNEYIYKYVASLLNSKQKELRCDGNNLSKFKFSSLIRDNNPGFKFSLRIISSAFISCLAVYIMLVGVFMSFEFLFGYRKSEGLLNNDVLETLHLALGISLEYTKRIVICMKVSIWIATLISVSLFFFVMVNSLFWYRFHILCLRKGDWSFLPATINKHNLVSPINVMVASMNFAGYQVAYSVWGFVVIFILFFVILMIITTQIFLPIVYKENSFLLKQIILLWPTILIGYIIILLQRLLARFILLIEKDMLAVDNRRIFHGAAFFLFYFNIFIGIFSSFLRIIYGLILGVLFYQRIQKSSLPRSFENWDKGYMSYIGYILLEHYHTNPVLQCFVRLLLEANERKFLKDDSDLYGSHSLSETHSTVKNIQKTRALNRWHLYVVLLQNPSLKKFRWHRIISKNASTMEKKPFINFRTVTNLFSRSKYVFNDSKYFEINGNSPTVPLDNSNTDG</sequence>
<evidence type="ECO:0000313" key="11">
    <source>
        <dbReference type="RefSeq" id="XP_065672801.1"/>
    </source>
</evidence>
<organism evidence="9 10">
    <name type="scientific">Hydra vulgaris</name>
    <name type="common">Hydra</name>
    <name type="synonym">Hydra attenuata</name>
    <dbReference type="NCBI Taxonomy" id="6087"/>
    <lineage>
        <taxon>Eukaryota</taxon>
        <taxon>Metazoa</taxon>
        <taxon>Cnidaria</taxon>
        <taxon>Hydrozoa</taxon>
        <taxon>Hydroidolina</taxon>
        <taxon>Anthoathecata</taxon>
        <taxon>Aplanulata</taxon>
        <taxon>Hydridae</taxon>
        <taxon>Hydra</taxon>
    </lineage>
</organism>
<feature type="transmembrane region" description="Helical" evidence="8">
    <location>
        <begin position="112"/>
        <end position="129"/>
    </location>
</feature>
<evidence type="ECO:0000256" key="8">
    <source>
        <dbReference type="SAM" id="Phobius"/>
    </source>
</evidence>
<keyword evidence="7" id="KW-0675">Receptor</keyword>
<evidence type="ECO:0000313" key="9">
    <source>
        <dbReference type="Proteomes" id="UP001652625"/>
    </source>
</evidence>
<keyword evidence="5 8" id="KW-1133">Transmembrane helix</keyword>
<dbReference type="Pfam" id="PF14752">
    <property type="entry name" value="RBP_receptor"/>
    <property type="match status" value="1"/>
</dbReference>
<dbReference type="PANTHER" id="PTHR21444:SF15">
    <property type="entry name" value="RECEPTOR FOR RETINOL UPTAKE STRA6"/>
    <property type="match status" value="1"/>
</dbReference>
<dbReference type="RefSeq" id="XP_065672801.1">
    <property type="nucleotide sequence ID" value="XM_065816729.1"/>
</dbReference>
<name>A0ABM4DEF8_HYDVU</name>
<evidence type="ECO:0000256" key="1">
    <source>
        <dbReference type="ARBA" id="ARBA00004651"/>
    </source>
</evidence>
<evidence type="ECO:0000256" key="5">
    <source>
        <dbReference type="ARBA" id="ARBA00022989"/>
    </source>
</evidence>
<feature type="transmembrane region" description="Helical" evidence="8">
    <location>
        <begin position="373"/>
        <end position="397"/>
    </location>
</feature>
<dbReference type="RefSeq" id="XP_065672800.1">
    <property type="nucleotide sequence ID" value="XM_065816728.1"/>
</dbReference>
<protein>
    <submittedName>
        <fullName evidence="10 11">Stimulated by retinoic acid gene 6 protein-like</fullName>
    </submittedName>
</protein>
<feature type="transmembrane region" description="Helical" evidence="8">
    <location>
        <begin position="276"/>
        <end position="295"/>
    </location>
</feature>
<feature type="transmembrane region" description="Helical" evidence="8">
    <location>
        <begin position="229"/>
        <end position="245"/>
    </location>
</feature>
<evidence type="ECO:0000256" key="7">
    <source>
        <dbReference type="ARBA" id="ARBA00023170"/>
    </source>
</evidence>
<feature type="transmembrane region" description="Helical" evidence="8">
    <location>
        <begin position="199"/>
        <end position="222"/>
    </location>
</feature>
<reference evidence="10 11" key="1">
    <citation type="submission" date="2025-05" db="UniProtKB">
        <authorList>
            <consortium name="RefSeq"/>
        </authorList>
    </citation>
    <scope>IDENTIFICATION</scope>
</reference>
<feature type="transmembrane region" description="Helical" evidence="8">
    <location>
        <begin position="586"/>
        <end position="613"/>
    </location>
</feature>
<evidence type="ECO:0000256" key="3">
    <source>
        <dbReference type="ARBA" id="ARBA00022475"/>
    </source>
</evidence>
<dbReference type="GeneID" id="136090309"/>
<dbReference type="PANTHER" id="PTHR21444">
    <property type="entry name" value="COILED-COIL DOMAIN-CONTAINING PROTEIN 180"/>
    <property type="match status" value="1"/>
</dbReference>
<evidence type="ECO:0000256" key="2">
    <source>
        <dbReference type="ARBA" id="ARBA00022448"/>
    </source>
</evidence>
<evidence type="ECO:0000313" key="10">
    <source>
        <dbReference type="RefSeq" id="XP_065672800.1"/>
    </source>
</evidence>
<keyword evidence="4 8" id="KW-0812">Transmembrane</keyword>
<feature type="transmembrane region" description="Helical" evidence="8">
    <location>
        <begin position="502"/>
        <end position="529"/>
    </location>
</feature>
<feature type="transmembrane region" description="Helical" evidence="8">
    <location>
        <begin position="434"/>
        <end position="458"/>
    </location>
</feature>
<gene>
    <name evidence="10 11" type="primary">LOC136090309</name>
</gene>
<dbReference type="Proteomes" id="UP001652625">
    <property type="component" value="Chromosome 13"/>
</dbReference>
<keyword evidence="2" id="KW-0813">Transport</keyword>
<comment type="subcellular location">
    <subcellularLocation>
        <location evidence="1">Cell membrane</location>
        <topology evidence="1">Multi-pass membrane protein</topology>
    </subcellularLocation>
</comment>
<feature type="transmembrane region" description="Helical" evidence="8">
    <location>
        <begin position="541"/>
        <end position="566"/>
    </location>
</feature>
<keyword evidence="9" id="KW-1185">Reference proteome</keyword>
<proteinExistence type="predicted"/>
<keyword evidence="6 8" id="KW-0472">Membrane</keyword>
<keyword evidence="3" id="KW-1003">Cell membrane</keyword>
<evidence type="ECO:0000256" key="6">
    <source>
        <dbReference type="ARBA" id="ARBA00023136"/>
    </source>
</evidence>